<evidence type="ECO:0000256" key="1">
    <source>
        <dbReference type="ARBA" id="ARBA00004167"/>
    </source>
</evidence>
<evidence type="ECO:0000256" key="4">
    <source>
        <dbReference type="ARBA" id="ARBA00023136"/>
    </source>
</evidence>
<keyword evidence="8" id="KW-1185">Reference proteome</keyword>
<evidence type="ECO:0000313" key="7">
    <source>
        <dbReference type="EMBL" id="RAW03026.1"/>
    </source>
</evidence>
<comment type="subcellular location">
    <subcellularLocation>
        <location evidence="1">Membrane</location>
        <topology evidence="1">Single-pass membrane protein</topology>
    </subcellularLocation>
</comment>
<dbReference type="Gene3D" id="2.130.10.10">
    <property type="entry name" value="YVTN repeat-like/Quinoprotein amine dehydrogenase"/>
    <property type="match status" value="1"/>
</dbReference>
<dbReference type="AlphaFoldDB" id="A0A364Y7D7"/>
<dbReference type="Pfam" id="PF25292">
    <property type="entry name" value="Beta-prop_CGLA"/>
    <property type="match status" value="1"/>
</dbReference>
<dbReference type="InterPro" id="IPR045232">
    <property type="entry name" value="FAM234"/>
</dbReference>
<accession>A0A364Y7D7</accession>
<sequence>MTRYILLKLVLLSLLAWACNTKPKFETKWIYTSETLGTNSSPQCVDLNRDGILDIVLGSGLKEFEACPTGILAFDGATGKILWQVPSSDQVVGSANFLDVTGDGVPEVFIGGRGQTLKCLNGIDGNTVWEFKASTETPVQACCLQYNFYNAQFIPDQDGDQLQDVLVSNGGNAKARPNAEKDRYPGVLAVFASRTGKLLAVDTIPDGKETYMSPVVHDFDSDGKLSVIIGTGGETLGGNLFRVSLDSLMAGNISSARKLATVIEKGFIGPPTLVDINGDQVKDIVINSFSGKMMAIDGKRNAIIWERQVGTTESYCSVTPGYFNDDDIPDFFSTFSKGAWPDNKGSIQLALDGKDGSVLYADSLGCFGYASGVSYDVNNDGFDEVFTTVNDFECNPPGFAAGTILDSDQISLRCFDVHNRKTITITKPQAAKNVSTTPWIGDLDSDGKLDVVYAIQRNNFEVDKFRGMQVIRLSSNVSFTVPTWGAYMGNDRTGVFEKKPIHHAGQ</sequence>
<dbReference type="InterPro" id="IPR015943">
    <property type="entry name" value="WD40/YVTN_repeat-like_dom_sf"/>
</dbReference>
<dbReference type="PANTHER" id="PTHR21419">
    <property type="match status" value="1"/>
</dbReference>
<gene>
    <name evidence="7" type="ORF">DQQ10_02705</name>
</gene>
<dbReference type="PANTHER" id="PTHR21419:SF30">
    <property type="entry name" value="IG-LIKE DOMAIN-CONTAINING PROTEIN"/>
    <property type="match status" value="1"/>
</dbReference>
<dbReference type="InterPro" id="IPR028994">
    <property type="entry name" value="Integrin_alpha_N"/>
</dbReference>
<dbReference type="OrthoDB" id="9816120at2"/>
<dbReference type="EMBL" id="QMFY01000001">
    <property type="protein sequence ID" value="RAW03026.1"/>
    <property type="molecule type" value="Genomic_DNA"/>
</dbReference>
<evidence type="ECO:0000313" key="8">
    <source>
        <dbReference type="Proteomes" id="UP000251889"/>
    </source>
</evidence>
<dbReference type="GO" id="GO:0016020">
    <property type="term" value="C:membrane"/>
    <property type="evidence" value="ECO:0007669"/>
    <property type="project" value="UniProtKB-SubCell"/>
</dbReference>
<organism evidence="7 8">
    <name type="scientific">Pseudochryseolinea flava</name>
    <dbReference type="NCBI Taxonomy" id="2059302"/>
    <lineage>
        <taxon>Bacteria</taxon>
        <taxon>Pseudomonadati</taxon>
        <taxon>Bacteroidota</taxon>
        <taxon>Cytophagia</taxon>
        <taxon>Cytophagales</taxon>
        <taxon>Fulvivirgaceae</taxon>
        <taxon>Pseudochryseolinea</taxon>
    </lineage>
</organism>
<evidence type="ECO:0000256" key="5">
    <source>
        <dbReference type="SAM" id="SignalP"/>
    </source>
</evidence>
<keyword evidence="3" id="KW-1133">Transmembrane helix</keyword>
<evidence type="ECO:0000256" key="2">
    <source>
        <dbReference type="ARBA" id="ARBA00022692"/>
    </source>
</evidence>
<evidence type="ECO:0000256" key="3">
    <source>
        <dbReference type="ARBA" id="ARBA00022989"/>
    </source>
</evidence>
<dbReference type="SUPFAM" id="SSF69318">
    <property type="entry name" value="Integrin alpha N-terminal domain"/>
    <property type="match status" value="1"/>
</dbReference>
<dbReference type="Proteomes" id="UP000251889">
    <property type="component" value="Unassembled WGS sequence"/>
</dbReference>
<evidence type="ECO:0000259" key="6">
    <source>
        <dbReference type="Pfam" id="PF25292"/>
    </source>
</evidence>
<keyword evidence="2" id="KW-0812">Transmembrane</keyword>
<keyword evidence="5" id="KW-0732">Signal</keyword>
<name>A0A364Y7D7_9BACT</name>
<comment type="caution">
    <text evidence="7">The sequence shown here is derived from an EMBL/GenBank/DDBJ whole genome shotgun (WGS) entry which is preliminary data.</text>
</comment>
<feature type="chain" id="PRO_5017082328" description="Lambda-carrageenase beta-propeller domain-containing protein" evidence="5">
    <location>
        <begin position="19"/>
        <end position="506"/>
    </location>
</feature>
<dbReference type="RefSeq" id="WP_112745240.1">
    <property type="nucleotide sequence ID" value="NZ_QMFY01000001.1"/>
</dbReference>
<reference evidence="7 8" key="1">
    <citation type="submission" date="2018-06" db="EMBL/GenBank/DDBJ databases">
        <title>Chryseolinea flavus sp. nov., a member of the phylum Bacteroidetes isolated from soil.</title>
        <authorList>
            <person name="Li Y."/>
            <person name="Wang J."/>
        </authorList>
    </citation>
    <scope>NUCLEOTIDE SEQUENCE [LARGE SCALE GENOMIC DNA]</scope>
    <source>
        <strain evidence="7 8">SDU1-6</strain>
    </source>
</reference>
<dbReference type="InterPro" id="IPR057420">
    <property type="entry name" value="Beta-prop_CGLA"/>
</dbReference>
<protein>
    <recommendedName>
        <fullName evidence="6">Lambda-carrageenase beta-propeller domain-containing protein</fullName>
    </recommendedName>
</protein>
<proteinExistence type="predicted"/>
<feature type="signal peptide" evidence="5">
    <location>
        <begin position="1"/>
        <end position="18"/>
    </location>
</feature>
<keyword evidence="4" id="KW-0472">Membrane</keyword>
<feature type="domain" description="Lambda-carrageenase beta-propeller" evidence="6">
    <location>
        <begin position="77"/>
        <end position="144"/>
    </location>
</feature>